<name>A0AAF1AVC7_DAUCS</name>
<feature type="transmembrane region" description="Helical" evidence="7">
    <location>
        <begin position="195"/>
        <end position="214"/>
    </location>
</feature>
<organism evidence="9 10">
    <name type="scientific">Daucus carota subsp. sativus</name>
    <name type="common">Carrot</name>
    <dbReference type="NCBI Taxonomy" id="79200"/>
    <lineage>
        <taxon>Eukaryota</taxon>
        <taxon>Viridiplantae</taxon>
        <taxon>Streptophyta</taxon>
        <taxon>Embryophyta</taxon>
        <taxon>Tracheophyta</taxon>
        <taxon>Spermatophyta</taxon>
        <taxon>Magnoliopsida</taxon>
        <taxon>eudicotyledons</taxon>
        <taxon>Gunneridae</taxon>
        <taxon>Pentapetalae</taxon>
        <taxon>asterids</taxon>
        <taxon>campanulids</taxon>
        <taxon>Apiales</taxon>
        <taxon>Apiaceae</taxon>
        <taxon>Apioideae</taxon>
        <taxon>Scandiceae</taxon>
        <taxon>Daucinae</taxon>
        <taxon>Daucus</taxon>
        <taxon>Daucus sect. Daucus</taxon>
    </lineage>
</organism>
<keyword evidence="6 7" id="KW-0472">Membrane</keyword>
<evidence type="ECO:0000256" key="6">
    <source>
        <dbReference type="ARBA" id="ARBA00023136"/>
    </source>
</evidence>
<dbReference type="FunFam" id="1.20.144.10:FF:000001">
    <property type="entry name" value="Lipid phosphate phosphatase 2"/>
    <property type="match status" value="1"/>
</dbReference>
<feature type="transmembrane region" description="Helical" evidence="7">
    <location>
        <begin position="167"/>
        <end position="183"/>
    </location>
</feature>
<sequence>MAGVQLGASPQPRLGQLIKRHLHDWLMLLVLGVIVWMLNAVEPFHRYLSEEMLSPEIKYPFKDDTVPMFVVPVYAVLIPCIIFITFYTSRRDVYDVHYAIMGILYSVLITAVVTDAIKDAVGRPRPNFFFRCFPDGKQVFQTDGDVMCTNLETKVIKEGYKSFPSGHTSWSFAGLGFLAWYLCGKIKVFNGEGYAAKLCIVVLPYLAAALVGISRVDDYWHHWTDVFAGALIGSMVSALCYLQFFPFPHLPNGWAPHAFFAGIEDGRGSKDAVASKSTNGVVDLEGGGKIYC</sequence>
<dbReference type="InterPro" id="IPR036938">
    <property type="entry name" value="PAP2/HPO_sf"/>
</dbReference>
<dbReference type="PANTHER" id="PTHR10165:SF91">
    <property type="entry name" value="LIPID PHOSPHATE PHOSPHATASE-LIKE PROTEIN"/>
    <property type="match status" value="1"/>
</dbReference>
<evidence type="ECO:0000256" key="5">
    <source>
        <dbReference type="ARBA" id="ARBA00022989"/>
    </source>
</evidence>
<protein>
    <recommendedName>
        <fullName evidence="8">Phosphatidic acid phosphatase type 2/haloperoxidase domain-containing protein</fullName>
    </recommendedName>
</protein>
<evidence type="ECO:0000313" key="9">
    <source>
        <dbReference type="EMBL" id="WOG93585.1"/>
    </source>
</evidence>
<keyword evidence="10" id="KW-1185">Reference proteome</keyword>
<dbReference type="Proteomes" id="UP000077755">
    <property type="component" value="Chromosome 3"/>
</dbReference>
<reference evidence="9" key="2">
    <citation type="submission" date="2022-03" db="EMBL/GenBank/DDBJ databases">
        <title>Draft title - Genomic analysis of global carrot germplasm unveils the trajectory of domestication and the origin of high carotenoid orange carrot.</title>
        <authorList>
            <person name="Iorizzo M."/>
            <person name="Ellison S."/>
            <person name="Senalik D."/>
            <person name="Macko-Podgorni A."/>
            <person name="Grzebelus D."/>
            <person name="Bostan H."/>
            <person name="Rolling W."/>
            <person name="Curaba J."/>
            <person name="Simon P."/>
        </authorList>
    </citation>
    <scope>NUCLEOTIDE SEQUENCE</scope>
    <source>
        <tissue evidence="9">Leaf</tissue>
    </source>
</reference>
<comment type="similarity">
    <text evidence="2">Belongs to the PA-phosphatase related phosphoesterase family.</text>
</comment>
<feature type="domain" description="Phosphatidic acid phosphatase type 2/haloperoxidase" evidence="8">
    <location>
        <begin position="98"/>
        <end position="241"/>
    </location>
</feature>
<feature type="transmembrane region" description="Helical" evidence="7">
    <location>
        <begin position="25"/>
        <end position="45"/>
    </location>
</feature>
<keyword evidence="4" id="KW-0378">Hydrolase</keyword>
<comment type="subcellular location">
    <subcellularLocation>
        <location evidence="1">Membrane</location>
        <topology evidence="1">Multi-pass membrane protein</topology>
    </subcellularLocation>
</comment>
<keyword evidence="5 7" id="KW-1133">Transmembrane helix</keyword>
<dbReference type="CDD" id="cd03390">
    <property type="entry name" value="PAP2_containing_1_like"/>
    <property type="match status" value="1"/>
</dbReference>
<evidence type="ECO:0000256" key="4">
    <source>
        <dbReference type="ARBA" id="ARBA00022801"/>
    </source>
</evidence>
<evidence type="ECO:0000256" key="3">
    <source>
        <dbReference type="ARBA" id="ARBA00022692"/>
    </source>
</evidence>
<dbReference type="Pfam" id="PF01569">
    <property type="entry name" value="PAP2"/>
    <property type="match status" value="1"/>
</dbReference>
<evidence type="ECO:0000259" key="8">
    <source>
        <dbReference type="SMART" id="SM00014"/>
    </source>
</evidence>
<dbReference type="PANTHER" id="PTHR10165">
    <property type="entry name" value="LIPID PHOSPHATE PHOSPHATASE"/>
    <property type="match status" value="1"/>
</dbReference>
<dbReference type="GO" id="GO:0006644">
    <property type="term" value="P:phospholipid metabolic process"/>
    <property type="evidence" value="ECO:0007669"/>
    <property type="project" value="InterPro"/>
</dbReference>
<dbReference type="Gene3D" id="1.20.144.10">
    <property type="entry name" value="Phosphatidic acid phosphatase type 2/haloperoxidase"/>
    <property type="match status" value="1"/>
</dbReference>
<dbReference type="EMBL" id="CP093345">
    <property type="protein sequence ID" value="WOG93585.1"/>
    <property type="molecule type" value="Genomic_DNA"/>
</dbReference>
<feature type="transmembrane region" description="Helical" evidence="7">
    <location>
        <begin position="226"/>
        <end position="244"/>
    </location>
</feature>
<feature type="transmembrane region" description="Helical" evidence="7">
    <location>
        <begin position="98"/>
        <end position="117"/>
    </location>
</feature>
<evidence type="ECO:0000313" key="10">
    <source>
        <dbReference type="Proteomes" id="UP000077755"/>
    </source>
</evidence>
<accession>A0AAF1AVC7</accession>
<proteinExistence type="inferred from homology"/>
<gene>
    <name evidence="9" type="ORF">DCAR_0312871</name>
</gene>
<feature type="transmembrane region" description="Helical" evidence="7">
    <location>
        <begin position="65"/>
        <end position="86"/>
    </location>
</feature>
<dbReference type="GO" id="GO:0008195">
    <property type="term" value="F:phosphatidate phosphatase activity"/>
    <property type="evidence" value="ECO:0007669"/>
    <property type="project" value="TreeGrafter"/>
</dbReference>
<evidence type="ECO:0000256" key="2">
    <source>
        <dbReference type="ARBA" id="ARBA00008816"/>
    </source>
</evidence>
<dbReference type="GO" id="GO:0016020">
    <property type="term" value="C:membrane"/>
    <property type="evidence" value="ECO:0007669"/>
    <property type="project" value="UniProtKB-SubCell"/>
</dbReference>
<dbReference type="InterPro" id="IPR043216">
    <property type="entry name" value="PAP-like"/>
</dbReference>
<dbReference type="InterPro" id="IPR000326">
    <property type="entry name" value="PAP2/HPO"/>
</dbReference>
<evidence type="ECO:0000256" key="1">
    <source>
        <dbReference type="ARBA" id="ARBA00004141"/>
    </source>
</evidence>
<evidence type="ECO:0000256" key="7">
    <source>
        <dbReference type="SAM" id="Phobius"/>
    </source>
</evidence>
<dbReference type="GO" id="GO:0046839">
    <property type="term" value="P:phospholipid dephosphorylation"/>
    <property type="evidence" value="ECO:0007669"/>
    <property type="project" value="TreeGrafter"/>
</dbReference>
<keyword evidence="3 7" id="KW-0812">Transmembrane</keyword>
<reference evidence="9" key="1">
    <citation type="journal article" date="2016" name="Nat. Genet.">
        <title>A high-quality carrot genome assembly provides new insights into carotenoid accumulation and asterid genome evolution.</title>
        <authorList>
            <person name="Iorizzo M."/>
            <person name="Ellison S."/>
            <person name="Senalik D."/>
            <person name="Zeng P."/>
            <person name="Satapoomin P."/>
            <person name="Huang J."/>
            <person name="Bowman M."/>
            <person name="Iovene M."/>
            <person name="Sanseverino W."/>
            <person name="Cavagnaro P."/>
            <person name="Yildiz M."/>
            <person name="Macko-Podgorni A."/>
            <person name="Moranska E."/>
            <person name="Grzebelus E."/>
            <person name="Grzebelus D."/>
            <person name="Ashrafi H."/>
            <person name="Zheng Z."/>
            <person name="Cheng S."/>
            <person name="Spooner D."/>
            <person name="Van Deynze A."/>
            <person name="Simon P."/>
        </authorList>
    </citation>
    <scope>NUCLEOTIDE SEQUENCE</scope>
    <source>
        <tissue evidence="9">Leaf</tissue>
    </source>
</reference>
<dbReference type="SMART" id="SM00014">
    <property type="entry name" value="acidPPc"/>
    <property type="match status" value="1"/>
</dbReference>
<dbReference type="AlphaFoldDB" id="A0AAF1AVC7"/>
<dbReference type="SUPFAM" id="SSF48317">
    <property type="entry name" value="Acid phosphatase/Vanadium-dependent haloperoxidase"/>
    <property type="match status" value="1"/>
</dbReference>